<dbReference type="PANTHER" id="PTHR21485">
    <property type="entry name" value="HAD SUPERFAMILY MEMBERS CMAS AND KDSC"/>
    <property type="match status" value="1"/>
</dbReference>
<organism evidence="1 2">
    <name type="scientific">Vibrio aquimaris</name>
    <dbReference type="NCBI Taxonomy" id="2587862"/>
    <lineage>
        <taxon>Bacteria</taxon>
        <taxon>Pseudomonadati</taxon>
        <taxon>Pseudomonadota</taxon>
        <taxon>Gammaproteobacteria</taxon>
        <taxon>Vibrionales</taxon>
        <taxon>Vibrionaceae</taxon>
        <taxon>Vibrio</taxon>
    </lineage>
</organism>
<dbReference type="Gene3D" id="3.90.550.10">
    <property type="entry name" value="Spore Coat Polysaccharide Biosynthesis Protein SpsA, Chain A"/>
    <property type="match status" value="1"/>
</dbReference>
<dbReference type="OrthoDB" id="9805604at2"/>
<sequence>MIAIIPARGGSKGLPGKNTRLLCNKPLIAYTIESALKSSFITKVIVSTESSEIYDISVKYGASETSLRPKELATDTSLAIDTYKYTITKIEQDESIDIDSFVVLLPTAPLRTSDDIDLAIDLFHKKEADSVLSYTKESHPVYWHGFVEDSGKFSPLFESNNLSNRQDLRATYYPNGAIYVFKKDLIMSGKYTTDNTYAYLMPRERSVDIDTLEDFKYAEYLMGNYCEK</sequence>
<name>A0A5P9CF95_9VIBR</name>
<dbReference type="InterPro" id="IPR050793">
    <property type="entry name" value="CMP-NeuNAc_synthase"/>
</dbReference>
<keyword evidence="1" id="KW-0548">Nucleotidyltransferase</keyword>
<keyword evidence="2" id="KW-1185">Reference proteome</keyword>
<evidence type="ECO:0000313" key="1">
    <source>
        <dbReference type="EMBL" id="QFT24856.1"/>
    </source>
</evidence>
<dbReference type="InterPro" id="IPR029044">
    <property type="entry name" value="Nucleotide-diphossugar_trans"/>
</dbReference>
<reference evidence="1 2" key="1">
    <citation type="submission" date="2019-10" db="EMBL/GenBank/DDBJ databases">
        <title>Complete genome sequence of Vibrio sp. strain THAF100, isolated from non-filtered water from the water column of tank 6 of a marine aquarium containing stony-coral fragments. Water maintained at 26 degree C.</title>
        <authorList>
            <person name="Ruckert C."/>
            <person name="Franco A."/>
            <person name="Kalinowski J."/>
            <person name="Glaeser S."/>
        </authorList>
    </citation>
    <scope>NUCLEOTIDE SEQUENCE [LARGE SCALE GENOMIC DNA]</scope>
    <source>
        <strain evidence="1 2">THAF100</strain>
    </source>
</reference>
<dbReference type="GO" id="GO:0008781">
    <property type="term" value="F:N-acylneuraminate cytidylyltransferase activity"/>
    <property type="evidence" value="ECO:0007669"/>
    <property type="project" value="TreeGrafter"/>
</dbReference>
<proteinExistence type="predicted"/>
<dbReference type="EC" id="2.7.7.82" evidence="1"/>
<dbReference type="EMBL" id="CP045350">
    <property type="protein sequence ID" value="QFT24856.1"/>
    <property type="molecule type" value="Genomic_DNA"/>
</dbReference>
<protein>
    <submittedName>
        <fullName evidence="1">CMP-N,N'-diacetyllegionaminic acid synthase</fullName>
        <ecNumber evidence="1">2.7.7.82</ecNumber>
    </submittedName>
</protein>
<accession>A0A5P9CF95</accession>
<dbReference type="SUPFAM" id="SSF53448">
    <property type="entry name" value="Nucleotide-diphospho-sugar transferases"/>
    <property type="match status" value="1"/>
</dbReference>
<dbReference type="Proteomes" id="UP000326936">
    <property type="component" value="Chromosome"/>
</dbReference>
<dbReference type="Pfam" id="PF02348">
    <property type="entry name" value="CTP_transf_3"/>
    <property type="match status" value="1"/>
</dbReference>
<dbReference type="CDD" id="cd02513">
    <property type="entry name" value="CMP-NeuAc_Synthase"/>
    <property type="match status" value="1"/>
</dbReference>
<keyword evidence="1" id="KW-0808">Transferase</keyword>
<gene>
    <name evidence="1" type="primary">neuA1</name>
    <name evidence="1" type="ORF">FIV01_00050</name>
</gene>
<dbReference type="AlphaFoldDB" id="A0A5P9CF95"/>
<dbReference type="RefSeq" id="WP_152429191.1">
    <property type="nucleotide sequence ID" value="NZ_CBCSDK010000020.1"/>
</dbReference>
<evidence type="ECO:0000313" key="2">
    <source>
        <dbReference type="Proteomes" id="UP000326936"/>
    </source>
</evidence>
<dbReference type="PANTHER" id="PTHR21485:SF6">
    <property type="entry name" value="N-ACYLNEURAMINATE CYTIDYLYLTRANSFERASE-RELATED"/>
    <property type="match status" value="1"/>
</dbReference>
<dbReference type="KEGG" id="vaq:FIV01_00050"/>
<dbReference type="InterPro" id="IPR003329">
    <property type="entry name" value="Cytidylyl_trans"/>
</dbReference>